<accession>A0A6G1H1W7</accession>
<feature type="region of interest" description="Disordered" evidence="1">
    <location>
        <begin position="25"/>
        <end position="48"/>
    </location>
</feature>
<dbReference type="EMBL" id="ML977153">
    <property type="protein sequence ID" value="KAF1987201.1"/>
    <property type="molecule type" value="Genomic_DNA"/>
</dbReference>
<name>A0A6G1H1W7_9PEZI</name>
<keyword evidence="3" id="KW-1185">Reference proteome</keyword>
<dbReference type="AlphaFoldDB" id="A0A6G1H1W7"/>
<evidence type="ECO:0000313" key="2">
    <source>
        <dbReference type="EMBL" id="KAF1987201.1"/>
    </source>
</evidence>
<organism evidence="2 3">
    <name type="scientific">Aulographum hederae CBS 113979</name>
    <dbReference type="NCBI Taxonomy" id="1176131"/>
    <lineage>
        <taxon>Eukaryota</taxon>
        <taxon>Fungi</taxon>
        <taxon>Dikarya</taxon>
        <taxon>Ascomycota</taxon>
        <taxon>Pezizomycotina</taxon>
        <taxon>Dothideomycetes</taxon>
        <taxon>Pleosporomycetidae</taxon>
        <taxon>Aulographales</taxon>
        <taxon>Aulographaceae</taxon>
    </lineage>
</organism>
<sequence>MYIGTLSLLPALKIHDQVRLRRGSAIRPGGLQNPRNHQDKDGSQSTRAAGTHMIAKLALSIPEVPPSRGHLAHGIVFREKAHHQQNMAFCPWLRRRGEVPLPLVLGRRPRDGSWISLPRFLCVENVILWRLWGKPHGDSVSICGGDTCSQFP</sequence>
<evidence type="ECO:0000256" key="1">
    <source>
        <dbReference type="SAM" id="MobiDB-lite"/>
    </source>
</evidence>
<proteinExistence type="predicted"/>
<evidence type="ECO:0000313" key="3">
    <source>
        <dbReference type="Proteomes" id="UP000800041"/>
    </source>
</evidence>
<gene>
    <name evidence="2" type="ORF">K402DRAFT_392902</name>
</gene>
<protein>
    <submittedName>
        <fullName evidence="2">Uncharacterized protein</fullName>
    </submittedName>
</protein>
<reference evidence="2" key="1">
    <citation type="journal article" date="2020" name="Stud. Mycol.">
        <title>101 Dothideomycetes genomes: a test case for predicting lifestyles and emergence of pathogens.</title>
        <authorList>
            <person name="Haridas S."/>
            <person name="Albert R."/>
            <person name="Binder M."/>
            <person name="Bloem J."/>
            <person name="Labutti K."/>
            <person name="Salamov A."/>
            <person name="Andreopoulos B."/>
            <person name="Baker S."/>
            <person name="Barry K."/>
            <person name="Bills G."/>
            <person name="Bluhm B."/>
            <person name="Cannon C."/>
            <person name="Castanera R."/>
            <person name="Culley D."/>
            <person name="Daum C."/>
            <person name="Ezra D."/>
            <person name="Gonzalez J."/>
            <person name="Henrissat B."/>
            <person name="Kuo A."/>
            <person name="Liang C."/>
            <person name="Lipzen A."/>
            <person name="Lutzoni F."/>
            <person name="Magnuson J."/>
            <person name="Mondo S."/>
            <person name="Nolan M."/>
            <person name="Ohm R."/>
            <person name="Pangilinan J."/>
            <person name="Park H.-J."/>
            <person name="Ramirez L."/>
            <person name="Alfaro M."/>
            <person name="Sun H."/>
            <person name="Tritt A."/>
            <person name="Yoshinaga Y."/>
            <person name="Zwiers L.-H."/>
            <person name="Turgeon B."/>
            <person name="Goodwin S."/>
            <person name="Spatafora J."/>
            <person name="Crous P."/>
            <person name="Grigoriev I."/>
        </authorList>
    </citation>
    <scope>NUCLEOTIDE SEQUENCE</scope>
    <source>
        <strain evidence="2">CBS 113979</strain>
    </source>
</reference>
<dbReference type="Proteomes" id="UP000800041">
    <property type="component" value="Unassembled WGS sequence"/>
</dbReference>